<reference evidence="7" key="1">
    <citation type="submission" date="2021-07" db="EMBL/GenBank/DDBJ databases">
        <title>Studies on halocins as antimicrobial molecules from haloarchaea.</title>
        <authorList>
            <person name="Kumar S."/>
            <person name="Khare S.K."/>
        </authorList>
    </citation>
    <scope>NUCLEOTIDE SEQUENCE</scope>
    <source>
        <strain evidence="7">NCIM 5678</strain>
        <plasmid evidence="7">pHl5678-2</plasmid>
    </source>
</reference>
<dbReference type="Pfam" id="PF04967">
    <property type="entry name" value="HTH_10"/>
    <property type="match status" value="1"/>
</dbReference>
<keyword evidence="8" id="KW-1185">Reference proteome</keyword>
<keyword evidence="3" id="KW-0233">DNA recombination</keyword>
<evidence type="ECO:0000259" key="5">
    <source>
        <dbReference type="Pfam" id="PF04967"/>
    </source>
</evidence>
<dbReference type="SUPFAM" id="SSF56349">
    <property type="entry name" value="DNA breaking-rejoining enzymes"/>
    <property type="match status" value="1"/>
</dbReference>
<dbReference type="InterPro" id="IPR011010">
    <property type="entry name" value="DNA_brk_join_enz"/>
</dbReference>
<organism evidence="7 8">
    <name type="scientific">Haloferax larsenii</name>
    <dbReference type="NCBI Taxonomy" id="302484"/>
    <lineage>
        <taxon>Archaea</taxon>
        <taxon>Methanobacteriati</taxon>
        <taxon>Methanobacteriota</taxon>
        <taxon>Stenosarchaea group</taxon>
        <taxon>Halobacteria</taxon>
        <taxon>Halobacteriales</taxon>
        <taxon>Haloferacaceae</taxon>
        <taxon>Haloferax</taxon>
    </lineage>
</organism>
<sequence>MSWPRDTSGRAREWALAYDRLRRATETYREDLVVRLGAEVGLQPTEMSLLTPAHVASGRPRGTDLTALSVPEDDRTAYLPADVEHDLRKFVAANDVSDSDRVFPVTARRLQMLVSTVGERAAERFEQDELADVSSRDLRNYYAKQLLADGVHPSVVLRVGGWNRLESLSPFVDDPSETAVIEALSSDTDSYDSGGSVAHTGSGRRPNVAHSTTGVGTSTSSRLSSVVELVRETSAALSDATTRDELEQTLCERLGRSNAYRFAWISAANTASSGSQTAVGIDEAGLSDVRRVVPDSAESADSDGDEALVRTSNATVSTDSGVVDITTVSLVHGETTFGRLHLGTPLGTVSTGEQSVLATLGQQAGASLAAVERKKLLLADTVTRLRFQCTDDGSVLVRVSDALGCTVALRGVAPIADRSLLCFLAVSGVKTDRAFDELDAAPEVSNVRLVRDRGEESVLEIVLSGESLLSAVTARDGTVSEFVAEDGTASFVVELSNEIPLRTVITELTDTYPDTELRSKREVERDPQHATDFRESVEGRLTDKQHSALRAAFLAGYFEWPRESTAEDLADSLDVSSPTLHQHLRTAQQKLLHSFFDDLDTSMDH</sequence>
<dbReference type="GeneID" id="74530808"/>
<evidence type="ECO:0000313" key="8">
    <source>
        <dbReference type="Proteomes" id="UP001058330"/>
    </source>
</evidence>
<keyword evidence="1" id="KW-0805">Transcription regulation</keyword>
<evidence type="ECO:0000256" key="1">
    <source>
        <dbReference type="ARBA" id="ARBA00023015"/>
    </source>
</evidence>
<dbReference type="Gene3D" id="1.10.443.10">
    <property type="entry name" value="Intergrase catalytic core"/>
    <property type="match status" value="1"/>
</dbReference>
<feature type="compositionally biased region" description="Low complexity" evidence="4">
    <location>
        <begin position="211"/>
        <end position="221"/>
    </location>
</feature>
<feature type="domain" description="Bacterioopsin transcriptional activator GAF and HTH associated" evidence="6">
    <location>
        <begin position="380"/>
        <end position="535"/>
    </location>
</feature>
<evidence type="ECO:0000256" key="2">
    <source>
        <dbReference type="ARBA" id="ARBA00023163"/>
    </source>
</evidence>
<feature type="compositionally biased region" description="Low complexity" evidence="4">
    <location>
        <begin position="185"/>
        <end position="196"/>
    </location>
</feature>
<dbReference type="InterPro" id="IPR007050">
    <property type="entry name" value="HTH_bacterioopsin"/>
</dbReference>
<proteinExistence type="predicted"/>
<dbReference type="Proteomes" id="UP001058330">
    <property type="component" value="Plasmid pHl5678-2"/>
</dbReference>
<dbReference type="PANTHER" id="PTHR34236:SF1">
    <property type="entry name" value="DIMETHYL SULFOXIDE REDUCTASE TRANSCRIPTIONAL ACTIVATOR"/>
    <property type="match status" value="1"/>
</dbReference>
<evidence type="ECO:0000256" key="3">
    <source>
        <dbReference type="ARBA" id="ARBA00023172"/>
    </source>
</evidence>
<dbReference type="EMBL" id="CP078065">
    <property type="protein sequence ID" value="UVE52460.1"/>
    <property type="molecule type" value="Genomic_DNA"/>
</dbReference>
<dbReference type="InterPro" id="IPR031803">
    <property type="entry name" value="BAT_GAF/HTH-assoc"/>
</dbReference>
<keyword evidence="2" id="KW-0804">Transcription</keyword>
<dbReference type="Pfam" id="PF15915">
    <property type="entry name" value="BAT"/>
    <property type="match status" value="1"/>
</dbReference>
<name>A0ABY5RMN6_HALLR</name>
<dbReference type="PANTHER" id="PTHR34236">
    <property type="entry name" value="DIMETHYL SULFOXIDE REDUCTASE TRANSCRIPTIONAL ACTIVATOR"/>
    <property type="match status" value="1"/>
</dbReference>
<geneLocation type="plasmid" evidence="7 8">
    <name>pHl5678-2</name>
</geneLocation>
<evidence type="ECO:0000313" key="7">
    <source>
        <dbReference type="EMBL" id="UVE52460.1"/>
    </source>
</evidence>
<feature type="region of interest" description="Disordered" evidence="4">
    <location>
        <begin position="185"/>
        <end position="221"/>
    </location>
</feature>
<protein>
    <submittedName>
        <fullName evidence="7">Helix-turn-helix domain-containing protein</fullName>
    </submittedName>
</protein>
<accession>A0ABY5RMN6</accession>
<feature type="domain" description="HTH bat-type" evidence="5">
    <location>
        <begin position="541"/>
        <end position="592"/>
    </location>
</feature>
<dbReference type="InterPro" id="IPR013762">
    <property type="entry name" value="Integrase-like_cat_sf"/>
</dbReference>
<dbReference type="RefSeq" id="WP_258303814.1">
    <property type="nucleotide sequence ID" value="NZ_CP078065.1"/>
</dbReference>
<gene>
    <name evidence="7" type="ORF">KU306_17785</name>
</gene>
<evidence type="ECO:0000256" key="4">
    <source>
        <dbReference type="SAM" id="MobiDB-lite"/>
    </source>
</evidence>
<keyword evidence="7" id="KW-0614">Plasmid</keyword>
<evidence type="ECO:0000259" key="6">
    <source>
        <dbReference type="Pfam" id="PF15915"/>
    </source>
</evidence>